<comment type="caution">
    <text evidence="1">The sequence shown here is derived from an EMBL/GenBank/DDBJ whole genome shotgun (WGS) entry which is preliminary data.</text>
</comment>
<dbReference type="Proteomes" id="UP000852880">
    <property type="component" value="Unassembled WGS sequence"/>
</dbReference>
<dbReference type="RefSeq" id="WP_069721548.1">
    <property type="nucleotide sequence ID" value="NZ_MJEL01000021.1"/>
</dbReference>
<proteinExistence type="predicted"/>
<accession>A0A3F3IBS1</accession>
<dbReference type="Pfam" id="PF11041">
    <property type="entry name" value="Phage_Wedge1"/>
    <property type="match status" value="1"/>
</dbReference>
<protein>
    <recommendedName>
        <fullName evidence="2">DUF2612 domain-containing protein</fullName>
    </recommendedName>
</protein>
<gene>
    <name evidence="1" type="ORF">BH006_23940</name>
</gene>
<sequence>MNDDIINRYTLMLIKQYWEKKKARSEIQAMLRHWQIIADFIRNPDNFDLDRVTGYRLDVIGRIVGLHRSVPAVIARVFFGFDGHLNTAGFDSKSNAAYVGAPFYSKFSPTYGDYQLADNEYRRFLRVKIARNAAGATIASDDRVSLQDVIQTAFNGEAYVTDRKDMTLALNVSPRVSVEELRLIVKLGLLPKPAGVRYDYFYQVTPGLTFGFSRNPSARGFASKFNTAYQGGFFSRKIHV</sequence>
<dbReference type="AlphaFoldDB" id="A0A3F3IBS1"/>
<reference evidence="1" key="1">
    <citation type="submission" date="2016-09" db="EMBL/GenBank/DDBJ databases">
        <title>Whole Genome Sequencing of Salmonella enterica subsp. enterica serovar Nottingham.</title>
        <authorList>
            <person name="Zheng J."/>
            <person name="Wang H."/>
        </authorList>
    </citation>
    <scope>NUCLEOTIDE SEQUENCE [LARGE SCALE GENOMIC DNA]</scope>
    <source>
        <strain evidence="1">CFSAN055411</strain>
    </source>
</reference>
<evidence type="ECO:0008006" key="2">
    <source>
        <dbReference type="Google" id="ProtNLM"/>
    </source>
</evidence>
<name>A0A3F3IBS1_SALER</name>
<dbReference type="InterPro" id="IPR021283">
    <property type="entry name" value="Phage_Wedge1"/>
</dbReference>
<organism evidence="1">
    <name type="scientific">Salmonella enterica</name>
    <name type="common">Salmonella choleraesuis</name>
    <dbReference type="NCBI Taxonomy" id="28901"/>
    <lineage>
        <taxon>Bacteria</taxon>
        <taxon>Pseudomonadati</taxon>
        <taxon>Pseudomonadota</taxon>
        <taxon>Gammaproteobacteria</taxon>
        <taxon>Enterobacterales</taxon>
        <taxon>Enterobacteriaceae</taxon>
        <taxon>Salmonella</taxon>
    </lineage>
</organism>
<evidence type="ECO:0000313" key="1">
    <source>
        <dbReference type="EMBL" id="OEH96885.1"/>
    </source>
</evidence>
<dbReference type="EMBL" id="MJEL01000021">
    <property type="protein sequence ID" value="OEH96885.1"/>
    <property type="molecule type" value="Genomic_DNA"/>
</dbReference>